<keyword evidence="2" id="KW-0732">Signal</keyword>
<dbReference type="Gene3D" id="3.40.190.10">
    <property type="entry name" value="Periplasmic binding protein-like II"/>
    <property type="match status" value="2"/>
</dbReference>
<evidence type="ECO:0000313" key="4">
    <source>
        <dbReference type="EMBL" id="AFZ23012.1"/>
    </source>
</evidence>
<comment type="similarity">
    <text evidence="1">Belongs to the phosphate/phosphite/phosphonate binding protein family.</text>
</comment>
<evidence type="ECO:0000313" key="5">
    <source>
        <dbReference type="Proteomes" id="UP000010475"/>
    </source>
</evidence>
<keyword evidence="3" id="KW-0812">Transmembrane</keyword>
<dbReference type="RefSeq" id="WP_015206268.1">
    <property type="nucleotide sequence ID" value="NC_019757.1"/>
</dbReference>
<dbReference type="GO" id="GO:0055085">
    <property type="term" value="P:transmembrane transport"/>
    <property type="evidence" value="ECO:0007669"/>
    <property type="project" value="InterPro"/>
</dbReference>
<dbReference type="OrthoDB" id="9776786at2"/>
<organism evidence="4 5">
    <name type="scientific">Cylindrospermum stagnale PCC 7417</name>
    <dbReference type="NCBI Taxonomy" id="56107"/>
    <lineage>
        <taxon>Bacteria</taxon>
        <taxon>Bacillati</taxon>
        <taxon>Cyanobacteriota</taxon>
        <taxon>Cyanophyceae</taxon>
        <taxon>Nostocales</taxon>
        <taxon>Nostocaceae</taxon>
        <taxon>Cylindrospermum</taxon>
    </lineage>
</organism>
<keyword evidence="5" id="KW-1185">Reference proteome</keyword>
<dbReference type="NCBIfam" id="TIGR01098">
    <property type="entry name" value="3A0109s03R"/>
    <property type="match status" value="1"/>
</dbReference>
<dbReference type="HOGENOM" id="CLU_051472_6_4_3"/>
<dbReference type="PANTHER" id="PTHR35841:SF1">
    <property type="entry name" value="PHOSPHONATES-BINDING PERIPLASMIC PROTEIN"/>
    <property type="match status" value="1"/>
</dbReference>
<dbReference type="Proteomes" id="UP000010475">
    <property type="component" value="Chromosome"/>
</dbReference>
<protein>
    <submittedName>
        <fullName evidence="4">Phosphate/phosphite/phosphonate ABC transporters, periplasmic binding protein</fullName>
    </submittedName>
</protein>
<accession>K9WU00</accession>
<name>K9WU00_9NOST</name>
<reference evidence="4 5" key="1">
    <citation type="submission" date="2012-06" db="EMBL/GenBank/DDBJ databases">
        <title>Finished chromosome of genome of Cylindrospermum stagnale PCC 7417.</title>
        <authorList>
            <consortium name="US DOE Joint Genome Institute"/>
            <person name="Gugger M."/>
            <person name="Coursin T."/>
            <person name="Rippka R."/>
            <person name="Tandeau De Marsac N."/>
            <person name="Huntemann M."/>
            <person name="Wei C.-L."/>
            <person name="Han J."/>
            <person name="Detter J.C."/>
            <person name="Han C."/>
            <person name="Tapia R."/>
            <person name="Chen A."/>
            <person name="Kyrpides N."/>
            <person name="Mavromatis K."/>
            <person name="Markowitz V."/>
            <person name="Szeto E."/>
            <person name="Ivanova N."/>
            <person name="Pagani I."/>
            <person name="Pati A."/>
            <person name="Goodwin L."/>
            <person name="Nordberg H.P."/>
            <person name="Cantor M.N."/>
            <person name="Hua S.X."/>
            <person name="Woyke T."/>
            <person name="Kerfeld C.A."/>
        </authorList>
    </citation>
    <scope>NUCLEOTIDE SEQUENCE [LARGE SCALE GENOMIC DNA]</scope>
    <source>
        <strain evidence="4 5">PCC 7417</strain>
    </source>
</reference>
<dbReference type="KEGG" id="csg:Cylst_0684"/>
<dbReference type="GO" id="GO:0043190">
    <property type="term" value="C:ATP-binding cassette (ABC) transporter complex"/>
    <property type="evidence" value="ECO:0007669"/>
    <property type="project" value="InterPro"/>
</dbReference>
<dbReference type="EMBL" id="CP003642">
    <property type="protein sequence ID" value="AFZ23012.1"/>
    <property type="molecule type" value="Genomic_DNA"/>
</dbReference>
<sequence length="324" mass="35306">MEKYLDAQPSLFTRNDLFTKSAVLVLAVVVALMGTGCSFQASGGSKSTVDKAPISSKKNLPTLKIGVLPARNPQDQEQMIKAFDAYLEKSLGRQVDFQVAKSYSEAVDWLVQEKVDIGYLGPSTYLRALDRGAKVEPLVAPIDRHTGQPWYRACIIVRVDSPIKTLKDLKGKRVAFVDKSSTSGYLMPLASLKKQGIEPGRDFARVLFAGNHSKSMAALEDGTVDAAAANISSYLKRQQSGKLTAKNSRIIWESAPIPQAPIVVSKKLPIELIKQLKQAFINTPDGIEDITGTESAGYTLVSPSDYAPIQQLRKDLNLISLPAQ</sequence>
<feature type="transmembrane region" description="Helical" evidence="3">
    <location>
        <begin position="21"/>
        <end position="41"/>
    </location>
</feature>
<evidence type="ECO:0000256" key="1">
    <source>
        <dbReference type="ARBA" id="ARBA00007162"/>
    </source>
</evidence>
<proteinExistence type="inferred from homology"/>
<dbReference type="STRING" id="56107.Cylst_0684"/>
<keyword evidence="3" id="KW-0472">Membrane</keyword>
<dbReference type="InterPro" id="IPR005770">
    <property type="entry name" value="PhnD"/>
</dbReference>
<dbReference type="SUPFAM" id="SSF53850">
    <property type="entry name" value="Periplasmic binding protein-like II"/>
    <property type="match status" value="1"/>
</dbReference>
<evidence type="ECO:0000256" key="3">
    <source>
        <dbReference type="SAM" id="Phobius"/>
    </source>
</evidence>
<dbReference type="PANTHER" id="PTHR35841">
    <property type="entry name" value="PHOSPHONATES-BINDING PERIPLASMIC PROTEIN"/>
    <property type="match status" value="1"/>
</dbReference>
<keyword evidence="3" id="KW-1133">Transmembrane helix</keyword>
<dbReference type="AlphaFoldDB" id="K9WU00"/>
<gene>
    <name evidence="4" type="ORF">Cylst_0684</name>
</gene>
<evidence type="ECO:0000256" key="2">
    <source>
        <dbReference type="ARBA" id="ARBA00022729"/>
    </source>
</evidence>
<dbReference type="Pfam" id="PF12974">
    <property type="entry name" value="Phosphonate-bd"/>
    <property type="match status" value="1"/>
</dbReference>
<dbReference type="eggNOG" id="COG3221">
    <property type="taxonomic scope" value="Bacteria"/>
</dbReference>
<dbReference type="PATRIC" id="fig|56107.3.peg.766"/>
<dbReference type="CDD" id="cd13571">
    <property type="entry name" value="PBP2_PnhD_1"/>
    <property type="match status" value="1"/>
</dbReference>